<dbReference type="RefSeq" id="WP_005515470.1">
    <property type="nucleotide sequence ID" value="NC_014659.1"/>
</dbReference>
<dbReference type="InterPro" id="IPR020311">
    <property type="entry name" value="Uncharacterised_Rv0898c"/>
</dbReference>
<evidence type="ECO:0008006" key="4">
    <source>
        <dbReference type="Google" id="ProtNLM"/>
    </source>
</evidence>
<dbReference type="KEGG" id="req:REQ_07840"/>
<accession>A0A3S5Y2Z0</accession>
<name>A0A3S5Y2Z0_RHOH1</name>
<feature type="compositionally biased region" description="Basic and acidic residues" evidence="1">
    <location>
        <begin position="71"/>
        <end position="80"/>
    </location>
</feature>
<proteinExistence type="predicted"/>
<reference evidence="2" key="1">
    <citation type="journal article" date="2010" name="PLoS Genet.">
        <title>The genome of a pathogenic rhodococcus: cooptive virulence underpinned by key gene acquisitions.</title>
        <authorList>
            <person name="Letek M."/>
            <person name="Gonzalez P."/>
            <person name="Macarthur I."/>
            <person name="Rodriguez H."/>
            <person name="Freeman T.C."/>
            <person name="Valero-Rello A."/>
            <person name="Blanco M."/>
            <person name="Buckley T."/>
            <person name="Cherevach I."/>
            <person name="Fahey R."/>
            <person name="Hapeshi A."/>
            <person name="Holdstock J."/>
            <person name="Leadon D."/>
            <person name="Navas J."/>
            <person name="Ocampo A."/>
            <person name="Quail M.A."/>
            <person name="Sanders M."/>
            <person name="Scortti M.M."/>
            <person name="Prescott J.F."/>
            <person name="Fogarty U."/>
            <person name="Meijer W.G."/>
            <person name="Parkhill J."/>
            <person name="Bentley S.D."/>
            <person name="Vazquez-Boland J.A."/>
        </authorList>
    </citation>
    <scope>NUCLEOTIDE SEQUENCE [LARGE SCALE GENOMIC DNA]</scope>
    <source>
        <strain evidence="2 3">103S</strain>
    </source>
</reference>
<evidence type="ECO:0000256" key="1">
    <source>
        <dbReference type="SAM" id="MobiDB-lite"/>
    </source>
</evidence>
<feature type="region of interest" description="Disordered" evidence="1">
    <location>
        <begin position="60"/>
        <end position="80"/>
    </location>
</feature>
<dbReference type="GeneID" id="57576341"/>
<sequence length="80" mass="9458">MTEHDIIDNIDELVREERELRSRAEGQGLSEDDGARLTFLEQRLDQCWDLLRQRRARAEFGEDVEQAAPRPVDEVESYRQ</sequence>
<gene>
    <name evidence="2" type="ordered locus">REQ_07840</name>
</gene>
<evidence type="ECO:0000313" key="3">
    <source>
        <dbReference type="Proteomes" id="UP000006892"/>
    </source>
</evidence>
<evidence type="ECO:0000313" key="2">
    <source>
        <dbReference type="EMBL" id="CBH46899.1"/>
    </source>
</evidence>
<organism evidence="2">
    <name type="scientific">Rhodococcus hoagii (strain 103S)</name>
    <name type="common">Rhodococcus equi</name>
    <dbReference type="NCBI Taxonomy" id="685727"/>
    <lineage>
        <taxon>Bacteria</taxon>
        <taxon>Bacillati</taxon>
        <taxon>Actinomycetota</taxon>
        <taxon>Actinomycetes</taxon>
        <taxon>Mycobacteriales</taxon>
        <taxon>Nocardiaceae</taxon>
        <taxon>Prescottella</taxon>
    </lineage>
</organism>
<dbReference type="AlphaFoldDB" id="A0A3S5Y2Z0"/>
<dbReference type="Pfam" id="PF10944">
    <property type="entry name" value="DUF2630"/>
    <property type="match status" value="1"/>
</dbReference>
<dbReference type="EMBL" id="FN563149">
    <property type="protein sequence ID" value="CBH46899.1"/>
    <property type="molecule type" value="Genomic_DNA"/>
</dbReference>
<dbReference type="Proteomes" id="UP001154400">
    <property type="component" value="Chromosome"/>
</dbReference>
<protein>
    <recommendedName>
        <fullName evidence="4">DUF2630 domain-containing protein</fullName>
    </recommendedName>
</protein>